<dbReference type="Gene3D" id="1.10.8.850">
    <property type="entry name" value="Histone-lysine N methyltransferase , C-terminal domain-like"/>
    <property type="match status" value="1"/>
</dbReference>
<reference evidence="3 4" key="1">
    <citation type="submission" date="2024-01" db="EMBL/GenBank/DDBJ databases">
        <title>The complete chloroplast genome sequence of Lithospermum erythrorhizon: insights into the phylogenetic relationship among Boraginaceae species and the maternal lineages of purple gromwells.</title>
        <authorList>
            <person name="Okada T."/>
            <person name="Watanabe K."/>
        </authorList>
    </citation>
    <scope>NUCLEOTIDE SEQUENCE [LARGE SCALE GENOMIC DNA]</scope>
</reference>
<evidence type="ECO:0000313" key="4">
    <source>
        <dbReference type="Proteomes" id="UP001454036"/>
    </source>
</evidence>
<dbReference type="PANTHER" id="PTHR34271">
    <property type="entry name" value="NUCLEOLAR HISTONE METHYLTRANSFERASE-RELATED PROTEIN"/>
    <property type="match status" value="1"/>
</dbReference>
<evidence type="ECO:0000313" key="3">
    <source>
        <dbReference type="EMBL" id="GAA0175207.1"/>
    </source>
</evidence>
<gene>
    <name evidence="3" type="ORF">LIER_28432</name>
</gene>
<keyword evidence="4" id="KW-1185">Reference proteome</keyword>
<sequence length="315" mass="34781">MAPRGRTRRRNTRMDAAIDAMRPFGFNEVLVIQTVKELLKVYGGDDYWPFIEENGYRALIDILIDQNANEGEDNDDAEGRQLQNSSQQQQAPTSSVCTTSNTVADSEPIGSDVVQAVPESTMTEEMKNVAPPQSNSSQEQEALPSSVCTTSNTVANLKPIGSDVVQAVPESGRTEEMENGAPPHSCSPARDMDWDPPVERSISNWKDIRLGQNSDEKETAIAVSNRDGFAQTNNLSDQLSFAPPSSTVPVSVRPANRHAIRRPCYGWLDSNEDELEFIYLTPALPPPPVLSGHSCGESNKRRRRRSRWDLKPGDL</sequence>
<organism evidence="3 4">
    <name type="scientific">Lithospermum erythrorhizon</name>
    <name type="common">Purple gromwell</name>
    <name type="synonym">Lithospermum officinale var. erythrorhizon</name>
    <dbReference type="NCBI Taxonomy" id="34254"/>
    <lineage>
        <taxon>Eukaryota</taxon>
        <taxon>Viridiplantae</taxon>
        <taxon>Streptophyta</taxon>
        <taxon>Embryophyta</taxon>
        <taxon>Tracheophyta</taxon>
        <taxon>Spermatophyta</taxon>
        <taxon>Magnoliopsida</taxon>
        <taxon>eudicotyledons</taxon>
        <taxon>Gunneridae</taxon>
        <taxon>Pentapetalae</taxon>
        <taxon>asterids</taxon>
        <taxon>lamiids</taxon>
        <taxon>Boraginales</taxon>
        <taxon>Boraginaceae</taxon>
        <taxon>Boraginoideae</taxon>
        <taxon>Lithospermeae</taxon>
        <taxon>Lithospermum</taxon>
    </lineage>
</organism>
<evidence type="ECO:0000256" key="1">
    <source>
        <dbReference type="SAM" id="MobiDB-lite"/>
    </source>
</evidence>
<feature type="region of interest" description="Disordered" evidence="1">
    <location>
        <begin position="288"/>
        <end position="315"/>
    </location>
</feature>
<proteinExistence type="predicted"/>
<accession>A0AAV3RFP3</accession>
<feature type="region of interest" description="Disordered" evidence="1">
    <location>
        <begin position="70"/>
        <end position="145"/>
    </location>
</feature>
<feature type="compositionally biased region" description="Low complexity" evidence="1">
    <location>
        <begin position="81"/>
        <end position="95"/>
    </location>
</feature>
<feature type="compositionally biased region" description="Polar residues" evidence="1">
    <location>
        <begin position="131"/>
        <end position="140"/>
    </location>
</feature>
<dbReference type="InterPro" id="IPR018848">
    <property type="entry name" value="WIYLD_domain"/>
</dbReference>
<feature type="domain" description="WIYLD" evidence="2">
    <location>
        <begin position="9"/>
        <end position="67"/>
    </location>
</feature>
<name>A0AAV3RFP3_LITER</name>
<dbReference type="EMBL" id="BAABME010009460">
    <property type="protein sequence ID" value="GAA0175207.1"/>
    <property type="molecule type" value="Genomic_DNA"/>
</dbReference>
<dbReference type="Pfam" id="PF10440">
    <property type="entry name" value="WIYLD"/>
    <property type="match status" value="1"/>
</dbReference>
<protein>
    <recommendedName>
        <fullName evidence="2">WIYLD domain-containing protein</fullName>
    </recommendedName>
</protein>
<dbReference type="PANTHER" id="PTHR34271:SF1">
    <property type="entry name" value="NUCLEOLAR HISTONE METHYLTRANSFERASE-RELATED PROTEIN"/>
    <property type="match status" value="1"/>
</dbReference>
<dbReference type="InterPro" id="IPR043017">
    <property type="entry name" value="WIYLD_dom_sf"/>
</dbReference>
<dbReference type="AlphaFoldDB" id="A0AAV3RFP3"/>
<dbReference type="Proteomes" id="UP001454036">
    <property type="component" value="Unassembled WGS sequence"/>
</dbReference>
<comment type="caution">
    <text evidence="3">The sequence shown here is derived from an EMBL/GenBank/DDBJ whole genome shotgun (WGS) entry which is preliminary data.</text>
</comment>
<evidence type="ECO:0000259" key="2">
    <source>
        <dbReference type="Pfam" id="PF10440"/>
    </source>
</evidence>
<feature type="region of interest" description="Disordered" evidence="1">
    <location>
        <begin position="172"/>
        <end position="192"/>
    </location>
</feature>